<protein>
    <submittedName>
        <fullName evidence="3">Phosphoenolpyruvate synthase/pyruvate phosphate dikinase</fullName>
    </submittedName>
</protein>
<dbReference type="InterPro" id="IPR002192">
    <property type="entry name" value="PPDK_AMP/ATP-bd"/>
</dbReference>
<dbReference type="InterPro" id="IPR051549">
    <property type="entry name" value="PEP_Utilizing_Enz"/>
</dbReference>
<dbReference type="SUPFAM" id="SSF52009">
    <property type="entry name" value="Phosphohistidine domain"/>
    <property type="match status" value="1"/>
</dbReference>
<keyword evidence="3" id="KW-0670">Pyruvate</keyword>
<gene>
    <name evidence="3" type="ordered locus">Desor_4320</name>
</gene>
<reference evidence="4" key="1">
    <citation type="submission" date="2011-11" db="EMBL/GenBank/DDBJ databases">
        <title>Complete sequence of Desulfosporosinus orientis DSM 765.</title>
        <authorList>
            <person name="Lucas S."/>
            <person name="Han J."/>
            <person name="Lapidus A."/>
            <person name="Cheng J.-F."/>
            <person name="Goodwin L."/>
            <person name="Pitluck S."/>
            <person name="Peters L."/>
            <person name="Ovchinnikova G."/>
            <person name="Teshima H."/>
            <person name="Detter J.C."/>
            <person name="Han C."/>
            <person name="Tapia R."/>
            <person name="Land M."/>
            <person name="Hauser L."/>
            <person name="Kyrpides N."/>
            <person name="Ivanova N."/>
            <person name="Pagani I."/>
            <person name="Pester M."/>
            <person name="Spring S."/>
            <person name="Ollivier B."/>
            <person name="Rattei T."/>
            <person name="Klenk H.-P."/>
            <person name="Wagner M."/>
            <person name="Loy A."/>
            <person name="Woyke T."/>
        </authorList>
    </citation>
    <scope>NUCLEOTIDE SEQUENCE [LARGE SCALE GENOMIC DNA]</scope>
    <source>
        <strain evidence="4">ATCC 19365 / DSM 765 / NCIMB 8382 / VKM B-1628</strain>
    </source>
</reference>
<feature type="domain" description="Pyruvate phosphate dikinase AMP/ATP-binding" evidence="2">
    <location>
        <begin position="208"/>
        <end position="248"/>
    </location>
</feature>
<dbReference type="PANTHER" id="PTHR43615">
    <property type="entry name" value="PHOSPHOENOLPYRUVATE SYNTHASE-RELATED"/>
    <property type="match status" value="1"/>
</dbReference>
<dbReference type="Gene3D" id="3.30.470.20">
    <property type="entry name" value="ATP-grasp fold, B domain"/>
    <property type="match status" value="2"/>
</dbReference>
<keyword evidence="3" id="KW-0808">Transferase</keyword>
<dbReference type="Proteomes" id="UP000006346">
    <property type="component" value="Chromosome"/>
</dbReference>
<accession>G7WJ91</accession>
<proteinExistence type="predicted"/>
<evidence type="ECO:0000313" key="3">
    <source>
        <dbReference type="EMBL" id="AET69750.1"/>
    </source>
</evidence>
<keyword evidence="3" id="KW-0418">Kinase</keyword>
<dbReference type="eggNOG" id="COG0574">
    <property type="taxonomic scope" value="Bacteria"/>
</dbReference>
<dbReference type="PANTHER" id="PTHR43615:SF1">
    <property type="entry name" value="PPDK_N DOMAIN-CONTAINING PROTEIN"/>
    <property type="match status" value="1"/>
</dbReference>
<dbReference type="InterPro" id="IPR013815">
    <property type="entry name" value="ATP_grasp_subdomain_1"/>
</dbReference>
<dbReference type="GO" id="GO:0005524">
    <property type="term" value="F:ATP binding"/>
    <property type="evidence" value="ECO:0007669"/>
    <property type="project" value="InterPro"/>
</dbReference>
<dbReference type="HOGENOM" id="CLU_005950_0_0_9"/>
<dbReference type="Pfam" id="PF00391">
    <property type="entry name" value="PEP-utilizers"/>
    <property type="match status" value="1"/>
</dbReference>
<evidence type="ECO:0000259" key="2">
    <source>
        <dbReference type="Pfam" id="PF01326"/>
    </source>
</evidence>
<sequence>MTHVYMFNELSVEKRHLAGGKGGTLAFLFQKGYVVPNGFVILPSAYKQDELTPEAWKQIKDCLAALRKDCGDASFAVRSSGLAEDSIAASFAGQFDTVLNLHLDDEIKEGIETVRHSRYSKEVQSYSDVKGIDGCHDMSVVVQIMVQAEISGVLFTANPVTVNRHEMSGNFVFGLGEDLVSGKVNPYTFTLDRTRSIQTVPKELERFAHQLLNLGKQLEKELKCPQDIEWAIADKRLYVLQSRPITTLIGYNPTTGEWNDSATGNFLWSNVNFGEAIPEVMTPLTWTVQREIYESWALLPGYPSSGNIGGRIYLNLSIYASIFHSLRRSKDHILRFLEGLLYTQLPEGVDIPIIKLPKLSMLLAMCNLVKMVYKQRQAQKTVSTFLKSNAQYCERMQAKIKASPTNNDLSLLWQRELLPHLKNTVWFVMSSVTQFSNNAMKLRREMTELVGADDADRLISGLSSSISIDVDSELLESLGPVLGISKIAAGQISRTDYLRRYGHRGPNEFELSVPRPAEDANWFDDQLNQFDTAPIDVEAILRKRQSEFEITWSRFETEYPRKAKSKLGQIKKIAAKGRIREAVRSEYVRDRWLARCIALRAGELTGLGEDIFFLTINELMDVLSGDQHVLKFISARKLTYQKYCALPAYPSVISGRFDPYEWTLNPNRRNDFFDAKSSNVKTNVEEPNTNTIVGSPGSAGRLEGIVRCLKSIAEGDQLQKGEILVTSQTDIAWTPLFPRACAIITDVGAPLSHAAVIARELGIPAVLGCGNAMMRLKTGDRVLVDGGRGIVVILGND</sequence>
<dbReference type="OrthoDB" id="9765468at2"/>
<dbReference type="AlphaFoldDB" id="G7WJ91"/>
<dbReference type="PATRIC" id="fig|768706.3.peg.4384"/>
<dbReference type="GO" id="GO:0016301">
    <property type="term" value="F:kinase activity"/>
    <property type="evidence" value="ECO:0007669"/>
    <property type="project" value="UniProtKB-KW"/>
</dbReference>
<reference evidence="3 4" key="2">
    <citation type="journal article" date="2012" name="J. Bacteriol.">
        <title>Complete genome sequences of Desulfosporosinus orientis DSM765T, Desulfosporosinus youngiae DSM17734T, Desulfosporosinus meridiei DSM13257T, and Desulfosporosinus acidiphilus DSM22704T.</title>
        <authorList>
            <person name="Pester M."/>
            <person name="Brambilla E."/>
            <person name="Alazard D."/>
            <person name="Rattei T."/>
            <person name="Weinmaier T."/>
            <person name="Han J."/>
            <person name="Lucas S."/>
            <person name="Lapidus A."/>
            <person name="Cheng J.F."/>
            <person name="Goodwin L."/>
            <person name="Pitluck S."/>
            <person name="Peters L."/>
            <person name="Ovchinnikova G."/>
            <person name="Teshima H."/>
            <person name="Detter J.C."/>
            <person name="Han C.S."/>
            <person name="Tapia R."/>
            <person name="Land M.L."/>
            <person name="Hauser L."/>
            <person name="Kyrpides N.C."/>
            <person name="Ivanova N.N."/>
            <person name="Pagani I."/>
            <person name="Huntmann M."/>
            <person name="Wei C.L."/>
            <person name="Davenport K.W."/>
            <person name="Daligault H."/>
            <person name="Chain P.S."/>
            <person name="Chen A."/>
            <person name="Mavromatis K."/>
            <person name="Markowitz V."/>
            <person name="Szeto E."/>
            <person name="Mikhailova N."/>
            <person name="Pati A."/>
            <person name="Wagner M."/>
            <person name="Woyke T."/>
            <person name="Ollivier B."/>
            <person name="Klenk H.P."/>
            <person name="Spring S."/>
            <person name="Loy A."/>
        </authorList>
    </citation>
    <scope>NUCLEOTIDE SEQUENCE [LARGE SCALE GENOMIC DNA]</scope>
    <source>
        <strain evidence="4">ATCC 19365 / DSM 765 / NCIMB 8382 / VKM B-1628</strain>
    </source>
</reference>
<dbReference type="Gene3D" id="3.30.1490.20">
    <property type="entry name" value="ATP-grasp fold, A domain"/>
    <property type="match status" value="1"/>
</dbReference>
<keyword evidence="4" id="KW-1185">Reference proteome</keyword>
<dbReference type="InterPro" id="IPR036637">
    <property type="entry name" value="Phosphohistidine_dom_sf"/>
</dbReference>
<evidence type="ECO:0000259" key="1">
    <source>
        <dbReference type="Pfam" id="PF00391"/>
    </source>
</evidence>
<evidence type="ECO:0000313" key="4">
    <source>
        <dbReference type="Proteomes" id="UP000006346"/>
    </source>
</evidence>
<dbReference type="Gene3D" id="3.50.30.10">
    <property type="entry name" value="Phosphohistidine domain"/>
    <property type="match status" value="1"/>
</dbReference>
<feature type="domain" description="PEP-utilising enzyme mobile" evidence="1">
    <location>
        <begin position="719"/>
        <end position="789"/>
    </location>
</feature>
<dbReference type="eggNOG" id="COG3848">
    <property type="taxonomic scope" value="Bacteria"/>
</dbReference>
<feature type="domain" description="Pyruvate phosphate dikinase AMP/ATP-binding" evidence="2">
    <location>
        <begin position="48"/>
        <end position="195"/>
    </location>
</feature>
<dbReference type="EMBL" id="CP003108">
    <property type="protein sequence ID" value="AET69750.1"/>
    <property type="molecule type" value="Genomic_DNA"/>
</dbReference>
<dbReference type="STRING" id="768706.Desor_4320"/>
<dbReference type="InterPro" id="IPR008279">
    <property type="entry name" value="PEP-util_enz_mobile_dom"/>
</dbReference>
<dbReference type="RefSeq" id="WP_014186557.1">
    <property type="nucleotide sequence ID" value="NC_016584.1"/>
</dbReference>
<dbReference type="KEGG" id="dor:Desor_4320"/>
<dbReference type="Pfam" id="PF01326">
    <property type="entry name" value="PPDK_N"/>
    <property type="match status" value="2"/>
</dbReference>
<organism evidence="3 4">
    <name type="scientific">Desulfosporosinus orientis (strain ATCC 19365 / DSM 765 / NCIMB 8382 / VKM B-1628 / Singapore I)</name>
    <name type="common">Desulfotomaculum orientis</name>
    <dbReference type="NCBI Taxonomy" id="768706"/>
    <lineage>
        <taxon>Bacteria</taxon>
        <taxon>Bacillati</taxon>
        <taxon>Bacillota</taxon>
        <taxon>Clostridia</taxon>
        <taxon>Eubacteriales</taxon>
        <taxon>Desulfitobacteriaceae</taxon>
        <taxon>Desulfosporosinus</taxon>
    </lineage>
</organism>
<dbReference type="SUPFAM" id="SSF56059">
    <property type="entry name" value="Glutathione synthetase ATP-binding domain-like"/>
    <property type="match status" value="1"/>
</dbReference>
<name>G7WJ91_DESOD</name>